<evidence type="ECO:0000313" key="2">
    <source>
        <dbReference type="Proteomes" id="UP000317429"/>
    </source>
</evidence>
<dbReference type="OrthoDB" id="292504at2"/>
<dbReference type="RefSeq" id="WP_145280600.1">
    <property type="nucleotide sequence ID" value="NZ_CP036291.1"/>
</dbReference>
<sequence length="92" mass="9771">MTIEISAENLAKIDAAVASGAFASREEAVSAAIARGLPATTPGYRTQPIRSMEEAVAWVADLKKWVATLPPGPANFDDSRDSIYSGTMDDTR</sequence>
<accession>A0A518D629</accession>
<dbReference type="AlphaFoldDB" id="A0A518D629"/>
<keyword evidence="2" id="KW-1185">Reference proteome</keyword>
<evidence type="ECO:0000313" key="1">
    <source>
        <dbReference type="EMBL" id="QDU86926.1"/>
    </source>
</evidence>
<dbReference type="EMBL" id="CP036291">
    <property type="protein sequence ID" value="QDU86926.1"/>
    <property type="molecule type" value="Genomic_DNA"/>
</dbReference>
<gene>
    <name evidence="1" type="ORF">Pla175_02800</name>
</gene>
<organism evidence="1 2">
    <name type="scientific">Pirellulimonas nuda</name>
    <dbReference type="NCBI Taxonomy" id="2528009"/>
    <lineage>
        <taxon>Bacteria</taxon>
        <taxon>Pseudomonadati</taxon>
        <taxon>Planctomycetota</taxon>
        <taxon>Planctomycetia</taxon>
        <taxon>Pirellulales</taxon>
        <taxon>Lacipirellulaceae</taxon>
        <taxon>Pirellulimonas</taxon>
    </lineage>
</organism>
<protein>
    <submittedName>
        <fullName evidence="1">Uncharacterized protein</fullName>
    </submittedName>
</protein>
<proteinExistence type="predicted"/>
<name>A0A518D629_9BACT</name>
<dbReference type="Proteomes" id="UP000317429">
    <property type="component" value="Chromosome"/>
</dbReference>
<dbReference type="KEGG" id="pnd:Pla175_02800"/>
<reference evidence="1 2" key="1">
    <citation type="submission" date="2019-02" db="EMBL/GenBank/DDBJ databases">
        <title>Deep-cultivation of Planctomycetes and their phenomic and genomic characterization uncovers novel biology.</title>
        <authorList>
            <person name="Wiegand S."/>
            <person name="Jogler M."/>
            <person name="Boedeker C."/>
            <person name="Pinto D."/>
            <person name="Vollmers J."/>
            <person name="Rivas-Marin E."/>
            <person name="Kohn T."/>
            <person name="Peeters S.H."/>
            <person name="Heuer A."/>
            <person name="Rast P."/>
            <person name="Oberbeckmann S."/>
            <person name="Bunk B."/>
            <person name="Jeske O."/>
            <person name="Meyerdierks A."/>
            <person name="Storesund J.E."/>
            <person name="Kallscheuer N."/>
            <person name="Luecker S."/>
            <person name="Lage O.M."/>
            <person name="Pohl T."/>
            <person name="Merkel B.J."/>
            <person name="Hornburger P."/>
            <person name="Mueller R.-W."/>
            <person name="Bruemmer F."/>
            <person name="Labrenz M."/>
            <person name="Spormann A.M."/>
            <person name="Op den Camp H."/>
            <person name="Overmann J."/>
            <person name="Amann R."/>
            <person name="Jetten M.S.M."/>
            <person name="Mascher T."/>
            <person name="Medema M.H."/>
            <person name="Devos D.P."/>
            <person name="Kaster A.-K."/>
            <person name="Ovreas L."/>
            <person name="Rohde M."/>
            <person name="Galperin M.Y."/>
            <person name="Jogler C."/>
        </authorList>
    </citation>
    <scope>NUCLEOTIDE SEQUENCE [LARGE SCALE GENOMIC DNA]</scope>
    <source>
        <strain evidence="1 2">Pla175</strain>
    </source>
</reference>
<dbReference type="CDD" id="cd22231">
    <property type="entry name" value="RHH_NikR_HicB-like"/>
    <property type="match status" value="1"/>
</dbReference>